<dbReference type="KEGG" id="agv:OJF2_06310"/>
<evidence type="ECO:0000259" key="1">
    <source>
        <dbReference type="Pfam" id="PF07596"/>
    </source>
</evidence>
<dbReference type="InterPro" id="IPR011453">
    <property type="entry name" value="DUF1559"/>
</dbReference>
<dbReference type="Gene3D" id="3.30.700.10">
    <property type="entry name" value="Glycoprotein, Type 4 Pilin"/>
    <property type="match status" value="1"/>
</dbReference>
<gene>
    <name evidence="2" type="primary">xcpT_1</name>
    <name evidence="2" type="ORF">OJF2_06310</name>
</gene>
<feature type="domain" description="DUF1559" evidence="1">
    <location>
        <begin position="34"/>
        <end position="309"/>
    </location>
</feature>
<name>A0A5B9VV94_9BACT</name>
<sequence>MSERSSRRGFTLIELLVVIAIIAVLIALLLPAVQSAREAARRAQCSNNLKQIGLGLANYESANNCFPMGGFRNNGGGDLQYSPCTGRHESSFLLAMLPFLEQQQVFNAENFNLHFTYSANTTVMAVGINAFFCPSDPDVTEERPDPGSFCNEPGGSGCPQAIMRHPSYRGNAGTAFYVSRYSERSCDANYGTRLGKADGMLFFDSAVKISSITDGTSNTMAVGELAYGLLDYGGRYDWTWWTSGNNADTLANTLEPLNPQKKINEGTTDTGLLGINVSIMYHSFSSRHPGGMNAAFADGSVRFLKDSINTAPYNPSTGLPVGLTQDSNGIVSYGAPWGVWQAISTRNKGEVISADSY</sequence>
<dbReference type="PROSITE" id="PS00409">
    <property type="entry name" value="PROKAR_NTER_METHYL"/>
    <property type="match status" value="1"/>
</dbReference>
<dbReference type="InterPro" id="IPR045584">
    <property type="entry name" value="Pilin-like"/>
</dbReference>
<dbReference type="InterPro" id="IPR027558">
    <property type="entry name" value="Pre_pil_HX9DG_C"/>
</dbReference>
<reference evidence="2 3" key="1">
    <citation type="submission" date="2019-08" db="EMBL/GenBank/DDBJ databases">
        <title>Deep-cultivation of Planctomycetes and their phenomic and genomic characterization uncovers novel biology.</title>
        <authorList>
            <person name="Wiegand S."/>
            <person name="Jogler M."/>
            <person name="Boedeker C."/>
            <person name="Pinto D."/>
            <person name="Vollmers J."/>
            <person name="Rivas-Marin E."/>
            <person name="Kohn T."/>
            <person name="Peeters S.H."/>
            <person name="Heuer A."/>
            <person name="Rast P."/>
            <person name="Oberbeckmann S."/>
            <person name="Bunk B."/>
            <person name="Jeske O."/>
            <person name="Meyerdierks A."/>
            <person name="Storesund J.E."/>
            <person name="Kallscheuer N."/>
            <person name="Luecker S."/>
            <person name="Lage O.M."/>
            <person name="Pohl T."/>
            <person name="Merkel B.J."/>
            <person name="Hornburger P."/>
            <person name="Mueller R.-W."/>
            <person name="Bruemmer F."/>
            <person name="Labrenz M."/>
            <person name="Spormann A.M."/>
            <person name="Op den Camp H."/>
            <person name="Overmann J."/>
            <person name="Amann R."/>
            <person name="Jetten M.S.M."/>
            <person name="Mascher T."/>
            <person name="Medema M.H."/>
            <person name="Devos D.P."/>
            <person name="Kaster A.-K."/>
            <person name="Ovreas L."/>
            <person name="Rohde M."/>
            <person name="Galperin M.Y."/>
            <person name="Jogler C."/>
        </authorList>
    </citation>
    <scope>NUCLEOTIDE SEQUENCE [LARGE SCALE GENOMIC DNA]</scope>
    <source>
        <strain evidence="2 3">OJF2</strain>
    </source>
</reference>
<dbReference type="NCBIfam" id="TIGR04294">
    <property type="entry name" value="pre_pil_HX9DG"/>
    <property type="match status" value="1"/>
</dbReference>
<evidence type="ECO:0000313" key="2">
    <source>
        <dbReference type="EMBL" id="QEH32162.1"/>
    </source>
</evidence>
<dbReference type="SUPFAM" id="SSF54523">
    <property type="entry name" value="Pili subunits"/>
    <property type="match status" value="1"/>
</dbReference>
<protein>
    <submittedName>
        <fullName evidence="2">Type II secretion system protein G</fullName>
    </submittedName>
</protein>
<dbReference type="AlphaFoldDB" id="A0A5B9VV94"/>
<dbReference type="PANTHER" id="PTHR30093:SF2">
    <property type="entry name" value="TYPE II SECRETION SYSTEM PROTEIN H"/>
    <property type="match status" value="1"/>
</dbReference>
<dbReference type="NCBIfam" id="TIGR02532">
    <property type="entry name" value="IV_pilin_GFxxxE"/>
    <property type="match status" value="1"/>
</dbReference>
<organism evidence="2 3">
    <name type="scientific">Aquisphaera giovannonii</name>
    <dbReference type="NCBI Taxonomy" id="406548"/>
    <lineage>
        <taxon>Bacteria</taxon>
        <taxon>Pseudomonadati</taxon>
        <taxon>Planctomycetota</taxon>
        <taxon>Planctomycetia</taxon>
        <taxon>Isosphaerales</taxon>
        <taxon>Isosphaeraceae</taxon>
        <taxon>Aquisphaera</taxon>
    </lineage>
</organism>
<dbReference type="Pfam" id="PF07963">
    <property type="entry name" value="N_methyl"/>
    <property type="match status" value="1"/>
</dbReference>
<dbReference type="RefSeq" id="WP_148598586.1">
    <property type="nucleotide sequence ID" value="NZ_CP042997.1"/>
</dbReference>
<dbReference type="Proteomes" id="UP000324233">
    <property type="component" value="Chromosome"/>
</dbReference>
<keyword evidence="3" id="KW-1185">Reference proteome</keyword>
<evidence type="ECO:0000313" key="3">
    <source>
        <dbReference type="Proteomes" id="UP000324233"/>
    </source>
</evidence>
<proteinExistence type="predicted"/>
<dbReference type="Pfam" id="PF07596">
    <property type="entry name" value="SBP_bac_10"/>
    <property type="match status" value="1"/>
</dbReference>
<accession>A0A5B9VV94</accession>
<dbReference type="OrthoDB" id="263289at2"/>
<dbReference type="PANTHER" id="PTHR30093">
    <property type="entry name" value="GENERAL SECRETION PATHWAY PROTEIN G"/>
    <property type="match status" value="1"/>
</dbReference>
<dbReference type="EMBL" id="CP042997">
    <property type="protein sequence ID" value="QEH32162.1"/>
    <property type="molecule type" value="Genomic_DNA"/>
</dbReference>
<dbReference type="InterPro" id="IPR012902">
    <property type="entry name" value="N_methyl_site"/>
</dbReference>